<dbReference type="RefSeq" id="WP_166692593.1">
    <property type="nucleotide sequence ID" value="NZ_WAEL01000005.1"/>
</dbReference>
<evidence type="ECO:0000313" key="3">
    <source>
        <dbReference type="Proteomes" id="UP000606008"/>
    </source>
</evidence>
<dbReference type="PANTHER" id="PTHR43685">
    <property type="entry name" value="GLYCOSYLTRANSFERASE"/>
    <property type="match status" value="1"/>
</dbReference>
<comment type="caution">
    <text evidence="2">The sequence shown here is derived from an EMBL/GenBank/DDBJ whole genome shotgun (WGS) entry which is preliminary data.</text>
</comment>
<dbReference type="PANTHER" id="PTHR43685:SF13">
    <property type="entry name" value="O ANTIGEN BIOSYNTHESIS RHAMNOSYLTRANSFERASE RFBN"/>
    <property type="match status" value="1"/>
</dbReference>
<dbReference type="Gene3D" id="3.90.550.10">
    <property type="entry name" value="Spore Coat Polysaccharide Biosynthesis Protein SpsA, Chain A"/>
    <property type="match status" value="1"/>
</dbReference>
<dbReference type="InterPro" id="IPR029044">
    <property type="entry name" value="Nucleotide-diphossugar_trans"/>
</dbReference>
<dbReference type="SUPFAM" id="SSF53448">
    <property type="entry name" value="Nucleotide-diphospho-sugar transferases"/>
    <property type="match status" value="1"/>
</dbReference>
<sequence>MVSVVIPTYNASEYLPRLLLSLQQQTIPLELIILDSESTDNTREILNLNNVPYTSISKSSFNHGATRNIGINLASHEIVMFLTQDAIPYDCHSLRLLYDSLVKTDCAGMAYGRQIPYPNTGIFGAAARLINYSSESIVKNKAMIPTLGITTCSSSNSFAAYKKELLLQHGGFPEHTILGEEVSVAARLILQGYSLVYCAEAKVYHSHDYSILQEFSRYFDIGVFHKQQQHVLCHYEKAESGGYRYVINESQYLIKQGHSLLIPVQILRVLMKYLGYKIGTKYTVLPLTVSRSLSMHKSFWTQIHEK</sequence>
<keyword evidence="3" id="KW-1185">Reference proteome</keyword>
<evidence type="ECO:0000259" key="1">
    <source>
        <dbReference type="Pfam" id="PF00535"/>
    </source>
</evidence>
<proteinExistence type="predicted"/>
<evidence type="ECO:0000313" key="2">
    <source>
        <dbReference type="EMBL" id="NID11652.1"/>
    </source>
</evidence>
<name>A0ABX0QHX6_9BACT</name>
<reference evidence="2" key="1">
    <citation type="submission" date="2024-05" db="EMBL/GenBank/DDBJ databases">
        <authorList>
            <person name="Jung D.-H."/>
        </authorList>
    </citation>
    <scope>NUCLEOTIDE SEQUENCE</scope>
    <source>
        <strain evidence="2">JA-25</strain>
    </source>
</reference>
<dbReference type="Pfam" id="PF00535">
    <property type="entry name" value="Glycos_transf_2"/>
    <property type="match status" value="1"/>
</dbReference>
<organism evidence="2 3">
    <name type="scientific">Fibrivirga algicola</name>
    <dbReference type="NCBI Taxonomy" id="2950420"/>
    <lineage>
        <taxon>Bacteria</taxon>
        <taxon>Pseudomonadati</taxon>
        <taxon>Bacteroidota</taxon>
        <taxon>Cytophagia</taxon>
        <taxon>Cytophagales</taxon>
        <taxon>Spirosomataceae</taxon>
        <taxon>Fibrivirga</taxon>
    </lineage>
</organism>
<gene>
    <name evidence="2" type="ORF">F7231_15880</name>
</gene>
<dbReference type="InterPro" id="IPR050834">
    <property type="entry name" value="Glycosyltransf_2"/>
</dbReference>
<accession>A0ABX0QHX6</accession>
<dbReference type="InterPro" id="IPR001173">
    <property type="entry name" value="Glyco_trans_2-like"/>
</dbReference>
<protein>
    <submittedName>
        <fullName evidence="2">Glycosyltransferase</fullName>
    </submittedName>
</protein>
<dbReference type="Proteomes" id="UP000606008">
    <property type="component" value="Unassembled WGS sequence"/>
</dbReference>
<dbReference type="EMBL" id="WAEL01000005">
    <property type="protein sequence ID" value="NID11652.1"/>
    <property type="molecule type" value="Genomic_DNA"/>
</dbReference>
<feature type="domain" description="Glycosyltransferase 2-like" evidence="1">
    <location>
        <begin position="3"/>
        <end position="166"/>
    </location>
</feature>